<evidence type="ECO:0000256" key="4">
    <source>
        <dbReference type="ARBA" id="ARBA00022975"/>
    </source>
</evidence>
<evidence type="ECO:0000256" key="3">
    <source>
        <dbReference type="ARBA" id="ARBA00022793"/>
    </source>
</evidence>
<evidence type="ECO:0000259" key="8">
    <source>
        <dbReference type="SMART" id="SM00934"/>
    </source>
</evidence>
<dbReference type="SMART" id="SM00934">
    <property type="entry name" value="OMPdecase"/>
    <property type="match status" value="1"/>
</dbReference>
<dbReference type="InterPro" id="IPR018089">
    <property type="entry name" value="OMPdecase_AS"/>
</dbReference>
<evidence type="ECO:0000313" key="9">
    <source>
        <dbReference type="EMBL" id="REF30976.1"/>
    </source>
</evidence>
<feature type="domain" description="Orotidine 5'-phosphate decarboxylase" evidence="8">
    <location>
        <begin position="25"/>
        <end position="280"/>
    </location>
</feature>
<evidence type="ECO:0000256" key="5">
    <source>
        <dbReference type="ARBA" id="ARBA00023239"/>
    </source>
</evidence>
<keyword evidence="4 7" id="KW-0665">Pyrimidine biosynthesis</keyword>
<evidence type="ECO:0000256" key="6">
    <source>
        <dbReference type="ARBA" id="ARBA00049157"/>
    </source>
</evidence>
<name>A0A3D9UNW8_9MICO</name>
<dbReference type="GO" id="GO:0004590">
    <property type="term" value="F:orotidine-5'-phosphate decarboxylase activity"/>
    <property type="evidence" value="ECO:0007669"/>
    <property type="project" value="UniProtKB-UniRule"/>
</dbReference>
<keyword evidence="3 7" id="KW-0210">Decarboxylase</keyword>
<dbReference type="InterPro" id="IPR011995">
    <property type="entry name" value="OMPdecase_type-2"/>
</dbReference>
<dbReference type="InterPro" id="IPR011060">
    <property type="entry name" value="RibuloseP-bd_barrel"/>
</dbReference>
<dbReference type="Proteomes" id="UP000256253">
    <property type="component" value="Unassembled WGS sequence"/>
</dbReference>
<proteinExistence type="inferred from homology"/>
<organism evidence="9 10">
    <name type="scientific">Calidifontibacter indicus</name>
    <dbReference type="NCBI Taxonomy" id="419650"/>
    <lineage>
        <taxon>Bacteria</taxon>
        <taxon>Bacillati</taxon>
        <taxon>Actinomycetota</taxon>
        <taxon>Actinomycetes</taxon>
        <taxon>Micrococcales</taxon>
        <taxon>Dermacoccaceae</taxon>
        <taxon>Calidifontibacter</taxon>
    </lineage>
</organism>
<evidence type="ECO:0000256" key="1">
    <source>
        <dbReference type="ARBA" id="ARBA00004861"/>
    </source>
</evidence>
<dbReference type="Gene3D" id="3.20.20.70">
    <property type="entry name" value="Aldolase class I"/>
    <property type="match status" value="1"/>
</dbReference>
<dbReference type="HAMAP" id="MF_01215">
    <property type="entry name" value="OMPdecase_type2"/>
    <property type="match status" value="1"/>
</dbReference>
<dbReference type="PROSITE" id="PS00156">
    <property type="entry name" value="OMPDECASE"/>
    <property type="match status" value="1"/>
</dbReference>
<dbReference type="Pfam" id="PF00215">
    <property type="entry name" value="OMPdecase"/>
    <property type="match status" value="1"/>
</dbReference>
<comment type="similarity">
    <text evidence="2 7">Belongs to the OMP decarboxylase family. Type 2 subfamily.</text>
</comment>
<sequence length="293" mass="29510">MTDATTAATEGFGARLSAAMDEHGPLCVGIDPHAQLLRDWGLPVDASGLREFALRCVEAFGGQVAVVKPQSAFFEQFGSRGVAVLEETLDGLRDAGTLTLLDVKRGDVGSTMAGYAAAHLGPDAPVHADAITVSPFLGFGSLAPALDLAQDVGAGLFVLALTSNPEGHEVQHAVRPDGRTVARSIVDAVAELNADTPTDQRVGDIGLVVGATTGAAIAELDLAEALAACRGPLLAPGVGAQGGTVEDIADAFGAAARQVLPSASRSVLGAGPDTSALRKALQATAAHAARVLG</sequence>
<dbReference type="GO" id="GO:0044205">
    <property type="term" value="P:'de novo' UMP biosynthetic process"/>
    <property type="evidence" value="ECO:0007669"/>
    <property type="project" value="UniProtKB-UniRule"/>
</dbReference>
<dbReference type="EMBL" id="QTUA01000001">
    <property type="protein sequence ID" value="REF30976.1"/>
    <property type="molecule type" value="Genomic_DNA"/>
</dbReference>
<comment type="caution">
    <text evidence="9">The sequence shown here is derived from an EMBL/GenBank/DDBJ whole genome shotgun (WGS) entry which is preliminary data.</text>
</comment>
<accession>A0A3D9UNW8</accession>
<gene>
    <name evidence="7" type="primary">pyrF</name>
    <name evidence="9" type="ORF">DFJ65_2014</name>
</gene>
<keyword evidence="5 7" id="KW-0456">Lyase</keyword>
<dbReference type="NCBIfam" id="TIGR02127">
    <property type="entry name" value="pyrF_sub2"/>
    <property type="match status" value="1"/>
</dbReference>
<dbReference type="PANTHER" id="PTHR43375:SF1">
    <property type="entry name" value="OROTIDINE 5'-PHOSPHATE DECARBOXYLASE"/>
    <property type="match status" value="1"/>
</dbReference>
<dbReference type="InterPro" id="IPR013785">
    <property type="entry name" value="Aldolase_TIM"/>
</dbReference>
<reference evidence="9 10" key="1">
    <citation type="submission" date="2018-08" db="EMBL/GenBank/DDBJ databases">
        <title>Sequencing the genomes of 1000 actinobacteria strains.</title>
        <authorList>
            <person name="Klenk H.-P."/>
        </authorList>
    </citation>
    <scope>NUCLEOTIDE SEQUENCE [LARGE SCALE GENOMIC DNA]</scope>
    <source>
        <strain evidence="9 10">DSM 22967</strain>
    </source>
</reference>
<dbReference type="AlphaFoldDB" id="A0A3D9UNW8"/>
<protein>
    <recommendedName>
        <fullName evidence="7">Orotidine 5'-phosphate decarboxylase</fullName>
        <ecNumber evidence="7">4.1.1.23</ecNumber>
    </recommendedName>
    <alternativeName>
        <fullName evidence="7">OMP decarboxylase</fullName>
        <shortName evidence="7">OMPDCase</shortName>
        <shortName evidence="7">OMPdecase</shortName>
    </alternativeName>
</protein>
<dbReference type="RefSeq" id="WP_115922889.1">
    <property type="nucleotide sequence ID" value="NZ_QTUA01000001.1"/>
</dbReference>
<comment type="pathway">
    <text evidence="1 7">Pyrimidine metabolism; UMP biosynthesis via de novo pathway; UMP from orotate: step 2/2.</text>
</comment>
<dbReference type="PANTHER" id="PTHR43375">
    <property type="entry name" value="OROTIDINE 5'-PHOSPHATE DECARBOXYLASE"/>
    <property type="match status" value="1"/>
</dbReference>
<dbReference type="GO" id="GO:0006207">
    <property type="term" value="P:'de novo' pyrimidine nucleobase biosynthetic process"/>
    <property type="evidence" value="ECO:0007669"/>
    <property type="project" value="InterPro"/>
</dbReference>
<keyword evidence="10" id="KW-1185">Reference proteome</keyword>
<feature type="active site" description="Proton donor" evidence="7">
    <location>
        <position position="104"/>
    </location>
</feature>
<evidence type="ECO:0000313" key="10">
    <source>
        <dbReference type="Proteomes" id="UP000256253"/>
    </source>
</evidence>
<dbReference type="CDD" id="cd04725">
    <property type="entry name" value="OMP_decarboxylase_like"/>
    <property type="match status" value="1"/>
</dbReference>
<dbReference type="UniPathway" id="UPA00070">
    <property type="reaction ID" value="UER00120"/>
</dbReference>
<dbReference type="InterPro" id="IPR001754">
    <property type="entry name" value="OMPdeCOase_dom"/>
</dbReference>
<dbReference type="EC" id="4.1.1.23" evidence="7"/>
<comment type="catalytic activity">
    <reaction evidence="6 7">
        <text>orotidine 5'-phosphate + H(+) = UMP + CO2</text>
        <dbReference type="Rhea" id="RHEA:11596"/>
        <dbReference type="ChEBI" id="CHEBI:15378"/>
        <dbReference type="ChEBI" id="CHEBI:16526"/>
        <dbReference type="ChEBI" id="CHEBI:57538"/>
        <dbReference type="ChEBI" id="CHEBI:57865"/>
        <dbReference type="EC" id="4.1.1.23"/>
    </reaction>
</comment>
<evidence type="ECO:0000256" key="7">
    <source>
        <dbReference type="HAMAP-Rule" id="MF_01215"/>
    </source>
</evidence>
<dbReference type="SUPFAM" id="SSF51366">
    <property type="entry name" value="Ribulose-phoshate binding barrel"/>
    <property type="match status" value="1"/>
</dbReference>
<evidence type="ECO:0000256" key="2">
    <source>
        <dbReference type="ARBA" id="ARBA00008847"/>
    </source>
</evidence>
<dbReference type="OrthoDB" id="9808470at2"/>